<dbReference type="InterPro" id="IPR036259">
    <property type="entry name" value="MFS_trans_sf"/>
</dbReference>
<evidence type="ECO:0000256" key="10">
    <source>
        <dbReference type="SAM" id="Phobius"/>
    </source>
</evidence>
<feature type="transmembrane region" description="Helical" evidence="10">
    <location>
        <begin position="396"/>
        <end position="415"/>
    </location>
</feature>
<dbReference type="GO" id="GO:0005351">
    <property type="term" value="F:carbohydrate:proton symporter activity"/>
    <property type="evidence" value="ECO:0007669"/>
    <property type="project" value="TreeGrafter"/>
</dbReference>
<comment type="caution">
    <text evidence="12">The sequence shown here is derived from an EMBL/GenBank/DDBJ whole genome shotgun (WGS) entry which is preliminary data.</text>
</comment>
<feature type="transmembrane region" description="Helical" evidence="10">
    <location>
        <begin position="75"/>
        <end position="93"/>
    </location>
</feature>
<dbReference type="InterPro" id="IPR005829">
    <property type="entry name" value="Sugar_transporter_CS"/>
</dbReference>
<evidence type="ECO:0000259" key="11">
    <source>
        <dbReference type="PROSITE" id="PS50850"/>
    </source>
</evidence>
<dbReference type="InterPro" id="IPR050360">
    <property type="entry name" value="MFS_Sugar_Transporters"/>
</dbReference>
<evidence type="ECO:0000256" key="9">
    <source>
        <dbReference type="SAM" id="MobiDB-lite"/>
    </source>
</evidence>
<evidence type="ECO:0000256" key="4">
    <source>
        <dbReference type="ARBA" id="ARBA00022692"/>
    </source>
</evidence>
<proteinExistence type="inferred from homology"/>
<evidence type="ECO:0000256" key="5">
    <source>
        <dbReference type="ARBA" id="ARBA00022989"/>
    </source>
</evidence>
<evidence type="ECO:0000313" key="12">
    <source>
        <dbReference type="EMBL" id="RSH91622.1"/>
    </source>
</evidence>
<reference evidence="12 13" key="1">
    <citation type="submission" date="2018-11" db="EMBL/GenBank/DDBJ databases">
        <title>Genome sequence of Saitozyma podzolica DSM 27192.</title>
        <authorList>
            <person name="Aliyu H."/>
            <person name="Gorte O."/>
            <person name="Ochsenreither K."/>
        </authorList>
    </citation>
    <scope>NUCLEOTIDE SEQUENCE [LARGE SCALE GENOMIC DNA]</scope>
    <source>
        <strain evidence="12 13">DSM 27192</strain>
    </source>
</reference>
<dbReference type="SUPFAM" id="SSF103473">
    <property type="entry name" value="MFS general substrate transporter"/>
    <property type="match status" value="1"/>
</dbReference>
<dbReference type="GO" id="GO:0016020">
    <property type="term" value="C:membrane"/>
    <property type="evidence" value="ECO:0007669"/>
    <property type="project" value="UniProtKB-SubCell"/>
</dbReference>
<keyword evidence="4 10" id="KW-0812">Transmembrane</keyword>
<dbReference type="Pfam" id="PF00083">
    <property type="entry name" value="Sugar_tr"/>
    <property type="match status" value="1"/>
</dbReference>
<dbReference type="FunFam" id="1.20.1250.20:FF:000026">
    <property type="entry name" value="MFS quinate transporter QutD"/>
    <property type="match status" value="1"/>
</dbReference>
<keyword evidence="3 8" id="KW-0813">Transport</keyword>
<dbReference type="Proteomes" id="UP000279259">
    <property type="component" value="Unassembled WGS sequence"/>
</dbReference>
<keyword evidence="6 10" id="KW-0472">Membrane</keyword>
<evidence type="ECO:0000256" key="6">
    <source>
        <dbReference type="ARBA" id="ARBA00023136"/>
    </source>
</evidence>
<dbReference type="PROSITE" id="PS00216">
    <property type="entry name" value="SUGAR_TRANSPORT_1"/>
    <property type="match status" value="1"/>
</dbReference>
<name>A0A427YKJ6_9TREE</name>
<feature type="region of interest" description="Disordered" evidence="9">
    <location>
        <begin position="510"/>
        <end position="536"/>
    </location>
</feature>
<feature type="transmembrane region" description="Helical" evidence="10">
    <location>
        <begin position="129"/>
        <end position="153"/>
    </location>
</feature>
<dbReference type="AlphaFoldDB" id="A0A427YKJ6"/>
<keyword evidence="13" id="KW-1185">Reference proteome</keyword>
<dbReference type="PROSITE" id="PS00217">
    <property type="entry name" value="SUGAR_TRANSPORT_2"/>
    <property type="match status" value="1"/>
</dbReference>
<feature type="transmembrane region" description="Helical" evidence="10">
    <location>
        <begin position="29"/>
        <end position="55"/>
    </location>
</feature>
<evidence type="ECO:0000256" key="1">
    <source>
        <dbReference type="ARBA" id="ARBA00004141"/>
    </source>
</evidence>
<dbReference type="EMBL" id="RSCD01000007">
    <property type="protein sequence ID" value="RSH91622.1"/>
    <property type="molecule type" value="Genomic_DNA"/>
</dbReference>
<dbReference type="PANTHER" id="PTHR48022">
    <property type="entry name" value="PLASTIDIC GLUCOSE TRANSPORTER 4"/>
    <property type="match status" value="1"/>
</dbReference>
<gene>
    <name evidence="12" type="ORF">EHS25_008991</name>
</gene>
<protein>
    <recommendedName>
        <fullName evidence="11">Major facilitator superfamily (MFS) profile domain-containing protein</fullName>
    </recommendedName>
</protein>
<feature type="transmembrane region" description="Helical" evidence="10">
    <location>
        <begin position="464"/>
        <end position="484"/>
    </location>
</feature>
<dbReference type="PRINTS" id="PR00171">
    <property type="entry name" value="SUGRTRNSPORT"/>
</dbReference>
<comment type="subcellular location">
    <subcellularLocation>
        <location evidence="1">Membrane</location>
        <topology evidence="1">Multi-pass membrane protein</topology>
    </subcellularLocation>
</comment>
<evidence type="ECO:0000313" key="13">
    <source>
        <dbReference type="Proteomes" id="UP000279259"/>
    </source>
</evidence>
<dbReference type="InterPro" id="IPR003663">
    <property type="entry name" value="Sugar/inositol_transpt"/>
</dbReference>
<dbReference type="NCBIfam" id="TIGR00879">
    <property type="entry name" value="SP"/>
    <property type="match status" value="1"/>
</dbReference>
<dbReference type="InterPro" id="IPR020846">
    <property type="entry name" value="MFS_dom"/>
</dbReference>
<dbReference type="Gene3D" id="1.20.1250.20">
    <property type="entry name" value="MFS general substrate transporter like domains"/>
    <property type="match status" value="1"/>
</dbReference>
<dbReference type="PROSITE" id="PS50850">
    <property type="entry name" value="MFS"/>
    <property type="match status" value="1"/>
</dbReference>
<dbReference type="OrthoDB" id="508119at2759"/>
<evidence type="ECO:0000256" key="7">
    <source>
        <dbReference type="ARBA" id="ARBA00049119"/>
    </source>
</evidence>
<evidence type="ECO:0000256" key="2">
    <source>
        <dbReference type="ARBA" id="ARBA00010992"/>
    </source>
</evidence>
<evidence type="ECO:0000256" key="8">
    <source>
        <dbReference type="RuleBase" id="RU003346"/>
    </source>
</evidence>
<feature type="transmembrane region" description="Helical" evidence="10">
    <location>
        <begin position="203"/>
        <end position="220"/>
    </location>
</feature>
<evidence type="ECO:0000256" key="3">
    <source>
        <dbReference type="ARBA" id="ARBA00022448"/>
    </source>
</evidence>
<feature type="transmembrane region" description="Helical" evidence="10">
    <location>
        <begin position="322"/>
        <end position="345"/>
    </location>
</feature>
<comment type="similarity">
    <text evidence="2 8">Belongs to the major facilitator superfamily. Sugar transporter (TC 2.A.1.1) family.</text>
</comment>
<accession>A0A427YKJ6</accession>
<feature type="domain" description="Major facilitator superfamily (MFS) profile" evidence="11">
    <location>
        <begin position="32"/>
        <end position="489"/>
    </location>
</feature>
<feature type="transmembrane region" description="Helical" evidence="10">
    <location>
        <begin position="357"/>
        <end position="376"/>
    </location>
</feature>
<dbReference type="InterPro" id="IPR005828">
    <property type="entry name" value="MFS_sugar_transport-like"/>
</dbReference>
<feature type="transmembrane region" description="Helical" evidence="10">
    <location>
        <begin position="165"/>
        <end position="183"/>
    </location>
</feature>
<organism evidence="12 13">
    <name type="scientific">Saitozyma podzolica</name>
    <dbReference type="NCBI Taxonomy" id="1890683"/>
    <lineage>
        <taxon>Eukaryota</taxon>
        <taxon>Fungi</taxon>
        <taxon>Dikarya</taxon>
        <taxon>Basidiomycota</taxon>
        <taxon>Agaricomycotina</taxon>
        <taxon>Tremellomycetes</taxon>
        <taxon>Tremellales</taxon>
        <taxon>Trimorphomycetaceae</taxon>
        <taxon>Saitozyma</taxon>
    </lineage>
</organism>
<comment type="catalytic activity">
    <reaction evidence="7">
        <text>myo-inositol(out) + H(+)(out) = myo-inositol(in) + H(+)(in)</text>
        <dbReference type="Rhea" id="RHEA:60364"/>
        <dbReference type="ChEBI" id="CHEBI:15378"/>
        <dbReference type="ChEBI" id="CHEBI:17268"/>
    </reaction>
</comment>
<dbReference type="PANTHER" id="PTHR48022:SF23">
    <property type="entry name" value="MAJOR FACILITATOR SUPERFAMILY (MFS) PROFILE DOMAIN-CONTAINING PROTEIN"/>
    <property type="match status" value="1"/>
</dbReference>
<sequence>MAILGLDVEEAAQASAPITKTSFWKHSRAYMLAVAAYMGIFIFGYDTGLGGGVLVLPTFASEFGITGTATEVANLQGNVVSILQGGCFFGALLGAPITTRIGRKWSLIGSCVVFLAGGAIQTASSGSLAQFYVGRLVCGLGVGTMSMVCPTYVSELSPKEIRGKVTGLFQVIVVIGVAFSYWINYGVTFINPSRGAVQWRIPIGFQLVPVGIMLCFLPFLKESPRWLATKHREDAALDNLAWIRKASPDDPDVQAEFAEIVAAIREEEHASKGSSWREIFAKGNPIRFIIAFLIFTFQQWSGQNSISYFAPTIFKSIGIKGASSSLLASGIYGIVKIIATGVFIAFGIERFGRKKSLALGLGLMSMFLWIIGAIFHTHPPDANAATVSSASIGMAVMIYLFVVPYCFSVGPVPWVYCSEIFNNRTRAYGLMTAAASQWFWNFFVSRFTPNMVIALSNGGIPVDLAQFFFFAAINIISCGLALLLPETKGLSLESMDVLFGSVTKEQREADIARRAADQAERSQEEEKEARKHLEEV</sequence>
<feature type="transmembrane region" description="Helical" evidence="10">
    <location>
        <begin position="105"/>
        <end position="123"/>
    </location>
</feature>
<feature type="transmembrane region" description="Helical" evidence="10">
    <location>
        <begin position="285"/>
        <end position="302"/>
    </location>
</feature>
<keyword evidence="5 10" id="KW-1133">Transmembrane helix</keyword>